<evidence type="ECO:0000313" key="2">
    <source>
        <dbReference type="EMBL" id="KAG9444799.1"/>
    </source>
</evidence>
<dbReference type="Proteomes" id="UP000825729">
    <property type="component" value="Unassembled WGS sequence"/>
</dbReference>
<keyword evidence="3" id="KW-1185">Reference proteome</keyword>
<accession>A0AAV7E7V0</accession>
<comment type="caution">
    <text evidence="2">The sequence shown here is derived from an EMBL/GenBank/DDBJ whole genome shotgun (WGS) entry which is preliminary data.</text>
</comment>
<feature type="compositionally biased region" description="Gly residues" evidence="1">
    <location>
        <begin position="1"/>
        <end position="13"/>
    </location>
</feature>
<evidence type="ECO:0000313" key="3">
    <source>
        <dbReference type="Proteomes" id="UP000825729"/>
    </source>
</evidence>
<dbReference type="AlphaFoldDB" id="A0AAV7E7V0"/>
<protein>
    <submittedName>
        <fullName evidence="2">Uncharacterized protein</fullName>
    </submittedName>
</protein>
<gene>
    <name evidence="2" type="ORF">H6P81_016139</name>
</gene>
<proteinExistence type="predicted"/>
<reference evidence="2 3" key="1">
    <citation type="submission" date="2021-07" db="EMBL/GenBank/DDBJ databases">
        <title>The Aristolochia fimbriata genome: insights into angiosperm evolution, floral development and chemical biosynthesis.</title>
        <authorList>
            <person name="Jiao Y."/>
        </authorList>
    </citation>
    <scope>NUCLEOTIDE SEQUENCE [LARGE SCALE GENOMIC DNA]</scope>
    <source>
        <strain evidence="2">IBCAS-2021</strain>
        <tissue evidence="2">Leaf</tissue>
    </source>
</reference>
<organism evidence="2 3">
    <name type="scientific">Aristolochia fimbriata</name>
    <name type="common">White veined hardy Dutchman's pipe vine</name>
    <dbReference type="NCBI Taxonomy" id="158543"/>
    <lineage>
        <taxon>Eukaryota</taxon>
        <taxon>Viridiplantae</taxon>
        <taxon>Streptophyta</taxon>
        <taxon>Embryophyta</taxon>
        <taxon>Tracheophyta</taxon>
        <taxon>Spermatophyta</taxon>
        <taxon>Magnoliopsida</taxon>
        <taxon>Magnoliidae</taxon>
        <taxon>Piperales</taxon>
        <taxon>Aristolochiaceae</taxon>
        <taxon>Aristolochia</taxon>
    </lineage>
</organism>
<feature type="region of interest" description="Disordered" evidence="1">
    <location>
        <begin position="1"/>
        <end position="75"/>
    </location>
</feature>
<name>A0AAV7E7V0_ARIFI</name>
<dbReference type="EMBL" id="JAINDJ010000006">
    <property type="protein sequence ID" value="KAG9444799.1"/>
    <property type="molecule type" value="Genomic_DNA"/>
</dbReference>
<evidence type="ECO:0000256" key="1">
    <source>
        <dbReference type="SAM" id="MobiDB-lite"/>
    </source>
</evidence>
<sequence length="99" mass="10643">MVPDHGGGGGSRGDFGSDGERGEIGDVCQSTGSQSRRAIEIFTRIPRHGRKTIEKTQPAKTEKIPIFYPDNSSDQIETEDEIAAAKRQGIGSRDGLSLL</sequence>